<evidence type="ECO:0000256" key="4">
    <source>
        <dbReference type="ARBA" id="ARBA00022989"/>
    </source>
</evidence>
<dbReference type="SUPFAM" id="SSF52540">
    <property type="entry name" value="P-loop containing nucleoside triphosphate hydrolases"/>
    <property type="match status" value="1"/>
</dbReference>
<dbReference type="InterPro" id="IPR027417">
    <property type="entry name" value="P-loop_NTPase"/>
</dbReference>
<dbReference type="Gene3D" id="3.40.50.300">
    <property type="entry name" value="P-loop containing nucleotide triphosphate hydrolases"/>
    <property type="match status" value="1"/>
</dbReference>
<dbReference type="EMBL" id="CP073721">
    <property type="protein sequence ID" value="UWZ37999.1"/>
    <property type="molecule type" value="Genomic_DNA"/>
</dbReference>
<evidence type="ECO:0000313" key="8">
    <source>
        <dbReference type="EMBL" id="UWZ37999.1"/>
    </source>
</evidence>
<keyword evidence="2" id="KW-1003">Cell membrane</keyword>
<evidence type="ECO:0000256" key="3">
    <source>
        <dbReference type="ARBA" id="ARBA00022692"/>
    </source>
</evidence>
<evidence type="ECO:0000256" key="6">
    <source>
        <dbReference type="SAM" id="MobiDB-lite"/>
    </source>
</evidence>
<evidence type="ECO:0000256" key="2">
    <source>
        <dbReference type="ARBA" id="ARBA00022475"/>
    </source>
</evidence>
<keyword evidence="4" id="KW-1133">Transmembrane helix</keyword>
<keyword evidence="9" id="KW-1185">Reference proteome</keyword>
<comment type="subcellular location">
    <subcellularLocation>
        <location evidence="1">Cell membrane</location>
        <topology evidence="1">Multi-pass membrane protein</topology>
    </subcellularLocation>
</comment>
<dbReference type="InterPro" id="IPR051539">
    <property type="entry name" value="T4SS-coupling_protein"/>
</dbReference>
<dbReference type="PANTHER" id="PTHR37937:SF1">
    <property type="entry name" value="CONJUGATIVE TRANSFER: DNA TRANSPORT"/>
    <property type="match status" value="1"/>
</dbReference>
<evidence type="ECO:0000256" key="1">
    <source>
        <dbReference type="ARBA" id="ARBA00004651"/>
    </source>
</evidence>
<organism evidence="8 9">
    <name type="scientific">Dactylosporangium roseum</name>
    <dbReference type="NCBI Taxonomy" id="47989"/>
    <lineage>
        <taxon>Bacteria</taxon>
        <taxon>Bacillati</taxon>
        <taxon>Actinomycetota</taxon>
        <taxon>Actinomycetes</taxon>
        <taxon>Micromonosporales</taxon>
        <taxon>Micromonosporaceae</taxon>
        <taxon>Dactylosporangium</taxon>
    </lineage>
</organism>
<evidence type="ECO:0000259" key="7">
    <source>
        <dbReference type="Pfam" id="PF12696"/>
    </source>
</evidence>
<feature type="domain" description="TraD/TraG TraM recognition site" evidence="7">
    <location>
        <begin position="391"/>
        <end position="504"/>
    </location>
</feature>
<dbReference type="InterPro" id="IPR032689">
    <property type="entry name" value="TraG-D_C"/>
</dbReference>
<evidence type="ECO:0000313" key="9">
    <source>
        <dbReference type="Proteomes" id="UP001058271"/>
    </source>
</evidence>
<accession>A0ABY5Z8L2</accession>
<dbReference type="RefSeq" id="WP_260727368.1">
    <property type="nucleotide sequence ID" value="NZ_BAAABS010000033.1"/>
</dbReference>
<gene>
    <name evidence="8" type="ORF">Drose_06935</name>
</gene>
<sequence>MASTRTFRPRVFGAGLIATATGWVLTQAPDTLDVAGYGYALGVAGAATAAGTVYARFRGAAGSNRLIGRWDRNTRRNGGTASRWQMLTVSSRWSMARRAPVLRPSLRDLGWWDRWRTPALSYATPLCKVGGQTVWTSCEESTLRIGIPGTGKTAELACRVIDAPGGAVVASTATDLYDLTAKLREPRGPVTVFNPGGIGEVASTLRWSPLAGCKDPATAARRAADLIGPSGGNDEGERWNIHARRALAVMLHAAALGGYRMRDVQRWVANPDAAAAQVMTALAGSPNPAEMCQTAEQTLRMTARTRDGVMLAVAPAVAWVMQPAAAKCGDADPDTAAEFIDDLTDKAGTFYLLGDEDGTVGPLVAALTAEIVHRSRAIAAARPGGRLDPGLALILDEVALICPTPLDRWMAELRKRSIVVHAACQGLGQLRQRWGKDGASMILNAAAAVLVFGGCKDPGDLAAFCDLAGEREEVSATRDADGRVTSSTTRRVPVISAAMLAGLPNHRAMLIRRGMPVALAATPIVWRRRDVRRAVRGQTRTARAAAWTLRTVRRAARTKAAQTKTAQTKAAQTKTEEVPA</sequence>
<name>A0ABY5Z8L2_9ACTN</name>
<proteinExistence type="predicted"/>
<reference evidence="8" key="1">
    <citation type="submission" date="2021-04" db="EMBL/GenBank/DDBJ databases">
        <title>Biosynthetic gene clusters of Dactylosporangioum roseum.</title>
        <authorList>
            <person name="Hartkoorn R.C."/>
            <person name="Beaudoing E."/>
            <person name="Hot D."/>
            <person name="Moureu S."/>
        </authorList>
    </citation>
    <scope>NUCLEOTIDE SEQUENCE</scope>
    <source>
        <strain evidence="8">NRRL B-16295</strain>
    </source>
</reference>
<evidence type="ECO:0000256" key="5">
    <source>
        <dbReference type="ARBA" id="ARBA00023136"/>
    </source>
</evidence>
<protein>
    <submittedName>
        <fullName evidence="8">TraM recognition domain-containing protein</fullName>
    </submittedName>
</protein>
<dbReference type="PANTHER" id="PTHR37937">
    <property type="entry name" value="CONJUGATIVE TRANSFER: DNA TRANSPORT"/>
    <property type="match status" value="1"/>
</dbReference>
<feature type="compositionally biased region" description="Low complexity" evidence="6">
    <location>
        <begin position="559"/>
        <end position="573"/>
    </location>
</feature>
<dbReference type="Pfam" id="PF12696">
    <property type="entry name" value="TraG-D_C"/>
    <property type="match status" value="1"/>
</dbReference>
<dbReference type="CDD" id="cd01127">
    <property type="entry name" value="TrwB_TraG_TraD_VirD4"/>
    <property type="match status" value="1"/>
</dbReference>
<keyword evidence="5" id="KW-0472">Membrane</keyword>
<keyword evidence="3" id="KW-0812">Transmembrane</keyword>
<dbReference type="Proteomes" id="UP001058271">
    <property type="component" value="Chromosome"/>
</dbReference>
<feature type="region of interest" description="Disordered" evidence="6">
    <location>
        <begin position="559"/>
        <end position="580"/>
    </location>
</feature>